<dbReference type="InterPro" id="IPR029063">
    <property type="entry name" value="SAM-dependent_MTases_sf"/>
</dbReference>
<comment type="caution">
    <text evidence="4">The sequence shown here is derived from an EMBL/GenBank/DDBJ whole genome shotgun (WGS) entry which is preliminary data.</text>
</comment>
<keyword evidence="2" id="KW-0680">Restriction system</keyword>
<gene>
    <name evidence="4" type="ORF">DSQ81_11310</name>
</gene>
<dbReference type="InterPro" id="IPR022749">
    <property type="entry name" value="D12N6_MeTrfase_N"/>
</dbReference>
<feature type="domain" description="N6 adenine-specific DNA methyltransferase N-terminal" evidence="3">
    <location>
        <begin position="11"/>
        <end position="42"/>
    </location>
</feature>
<comment type="similarity">
    <text evidence="1">Belongs to the N(4)/N(6)-methyltransferase family.</text>
</comment>
<evidence type="ECO:0000256" key="2">
    <source>
        <dbReference type="ARBA" id="ARBA00022747"/>
    </source>
</evidence>
<sequence length="42" mass="5122">MQNSQHQNLVGFIWNIANKLRGPYRPPQYRRVMLPLIVLRRF</sequence>
<name>A0A5Y3Q2P1_SALER</name>
<dbReference type="EMBL" id="AAIVIG010000013">
    <property type="protein sequence ID" value="ECI4936360.1"/>
    <property type="molecule type" value="Genomic_DNA"/>
</dbReference>
<evidence type="ECO:0000259" key="3">
    <source>
        <dbReference type="Pfam" id="PF12161"/>
    </source>
</evidence>
<dbReference type="AlphaFoldDB" id="A0A5Y3Q2P1"/>
<organism evidence="4">
    <name type="scientific">Salmonella enterica subsp. arizonae</name>
    <dbReference type="NCBI Taxonomy" id="59203"/>
    <lineage>
        <taxon>Bacteria</taxon>
        <taxon>Pseudomonadati</taxon>
        <taxon>Pseudomonadota</taxon>
        <taxon>Gammaproteobacteria</taxon>
        <taxon>Enterobacterales</taxon>
        <taxon>Enterobacteriaceae</taxon>
        <taxon>Salmonella</taxon>
    </lineage>
</organism>
<feature type="non-terminal residue" evidence="4">
    <location>
        <position position="42"/>
    </location>
</feature>
<dbReference type="SUPFAM" id="SSF53335">
    <property type="entry name" value="S-adenosyl-L-methionine-dependent methyltransferases"/>
    <property type="match status" value="1"/>
</dbReference>
<evidence type="ECO:0000256" key="1">
    <source>
        <dbReference type="ARBA" id="ARBA00006594"/>
    </source>
</evidence>
<dbReference type="Gene3D" id="1.20.1260.30">
    <property type="match status" value="1"/>
</dbReference>
<proteinExistence type="inferred from homology"/>
<dbReference type="Pfam" id="PF12161">
    <property type="entry name" value="HsdM_N"/>
    <property type="match status" value="1"/>
</dbReference>
<dbReference type="InterPro" id="IPR038333">
    <property type="entry name" value="T1MK-like_N_sf"/>
</dbReference>
<dbReference type="GO" id="GO:0009307">
    <property type="term" value="P:DNA restriction-modification system"/>
    <property type="evidence" value="ECO:0007669"/>
    <property type="project" value="UniProtKB-KW"/>
</dbReference>
<evidence type="ECO:0000313" key="4">
    <source>
        <dbReference type="EMBL" id="ECI4936360.1"/>
    </source>
</evidence>
<accession>A0A5Y3Q2P1</accession>
<dbReference type="Proteomes" id="UP000839688">
    <property type="component" value="Unassembled WGS sequence"/>
</dbReference>
<protein>
    <recommendedName>
        <fullName evidence="3">N6 adenine-specific DNA methyltransferase N-terminal domain-containing protein</fullName>
    </recommendedName>
</protein>
<reference evidence="4" key="1">
    <citation type="submission" date="2018-07" db="EMBL/GenBank/DDBJ databases">
        <authorList>
            <person name="Ashton P.M."/>
            <person name="Dallman T."/>
            <person name="Nair S."/>
            <person name="De Pinna E."/>
            <person name="Peters T."/>
            <person name="Grant K."/>
        </authorList>
    </citation>
    <scope>NUCLEOTIDE SEQUENCE [LARGE SCALE GENOMIC DNA]</scope>
    <source>
        <strain evidence="4">475813</strain>
    </source>
</reference>